<dbReference type="PANTHER" id="PTHR42978">
    <property type="entry name" value="QUORUM-QUENCHING LACTONASE YTNP-RELATED-RELATED"/>
    <property type="match status" value="1"/>
</dbReference>
<dbReference type="Pfam" id="PF00753">
    <property type="entry name" value="Lactamase_B"/>
    <property type="match status" value="1"/>
</dbReference>
<evidence type="ECO:0000256" key="1">
    <source>
        <dbReference type="ARBA" id="ARBA00007749"/>
    </source>
</evidence>
<keyword evidence="4" id="KW-0862">Zinc</keyword>
<dbReference type="OrthoDB" id="9802897at2"/>
<dbReference type="GO" id="GO:0046872">
    <property type="term" value="F:metal ion binding"/>
    <property type="evidence" value="ECO:0007669"/>
    <property type="project" value="UniProtKB-KW"/>
</dbReference>
<sequence length="285" mass="32783">MEQLQVGRAKLTWLNGGVSFLDGGAMFGVVPKALWAKKYPYNEKNQIELRADPILLQIDGKRFIVDSGLGNEKLSQKQLRNFGVIEQASIEKSLVELNLSVEDIDAVLMTHLHYDHANGLTKKVGENTYISQFPNAIIYTSAIEWNEMRNPNIRSVNTYFESNWQPVEEQVETFADELEIVPGMRLIHTGGHSDGHSILVFEEGEDCFIHMADIMPTHAHQNKLWALAYDDYPVTSVHEKESWMAYGYDKEAWYTFYHDAYYRAIKFNHVGEKITEVARVQYPYK</sequence>
<keyword evidence="7" id="KW-1185">Reference proteome</keyword>
<feature type="domain" description="Metallo-beta-lactamase" evidence="5">
    <location>
        <begin position="50"/>
        <end position="258"/>
    </location>
</feature>
<proteinExistence type="inferred from homology"/>
<dbReference type="CDD" id="cd07728">
    <property type="entry name" value="YtnP-like_MBL-fold"/>
    <property type="match status" value="1"/>
</dbReference>
<name>A0A3D8PMM8_9BACI</name>
<dbReference type="Gene3D" id="3.60.15.10">
    <property type="entry name" value="Ribonuclease Z/Hydroxyacylglutathione hydrolase-like"/>
    <property type="match status" value="1"/>
</dbReference>
<dbReference type="InterPro" id="IPR001279">
    <property type="entry name" value="Metallo-B-lactamas"/>
</dbReference>
<evidence type="ECO:0000256" key="2">
    <source>
        <dbReference type="ARBA" id="ARBA00022723"/>
    </source>
</evidence>
<dbReference type="AlphaFoldDB" id="A0A3D8PMM8"/>
<evidence type="ECO:0000313" key="6">
    <source>
        <dbReference type="EMBL" id="RDW16395.1"/>
    </source>
</evidence>
<dbReference type="InterPro" id="IPR036866">
    <property type="entry name" value="RibonucZ/Hydroxyglut_hydro"/>
</dbReference>
<reference evidence="7" key="1">
    <citation type="submission" date="2017-11" db="EMBL/GenBank/DDBJ databases">
        <authorList>
            <person name="Zhu W."/>
        </authorList>
    </citation>
    <scope>NUCLEOTIDE SEQUENCE [LARGE SCALE GENOMIC DNA]</scope>
    <source>
        <strain evidence="7">CAU 1183</strain>
    </source>
</reference>
<keyword evidence="3" id="KW-0378">Hydrolase</keyword>
<evidence type="ECO:0000259" key="5">
    <source>
        <dbReference type="SMART" id="SM00849"/>
    </source>
</evidence>
<dbReference type="Proteomes" id="UP000257143">
    <property type="component" value="Unassembled WGS sequence"/>
</dbReference>
<dbReference type="RefSeq" id="WP_115774581.1">
    <property type="nucleotide sequence ID" value="NZ_PIOC01000027.1"/>
</dbReference>
<dbReference type="PANTHER" id="PTHR42978:SF6">
    <property type="entry name" value="QUORUM-QUENCHING LACTONASE YTNP-RELATED"/>
    <property type="match status" value="1"/>
</dbReference>
<gene>
    <name evidence="6" type="ORF">CWR48_17275</name>
</gene>
<dbReference type="GO" id="GO:0016787">
    <property type="term" value="F:hydrolase activity"/>
    <property type="evidence" value="ECO:0007669"/>
    <property type="project" value="UniProtKB-KW"/>
</dbReference>
<dbReference type="EMBL" id="PIOC01000027">
    <property type="protein sequence ID" value="RDW16395.1"/>
    <property type="molecule type" value="Genomic_DNA"/>
</dbReference>
<protein>
    <recommendedName>
        <fullName evidence="5">Metallo-beta-lactamase domain-containing protein</fullName>
    </recommendedName>
</protein>
<comment type="similarity">
    <text evidence="1">Belongs to the metallo-beta-lactamase superfamily.</text>
</comment>
<dbReference type="SUPFAM" id="SSF56281">
    <property type="entry name" value="Metallo-hydrolase/oxidoreductase"/>
    <property type="match status" value="1"/>
</dbReference>
<evidence type="ECO:0000256" key="3">
    <source>
        <dbReference type="ARBA" id="ARBA00022801"/>
    </source>
</evidence>
<comment type="caution">
    <text evidence="6">The sequence shown here is derived from an EMBL/GenBank/DDBJ whole genome shotgun (WGS) entry which is preliminary data.</text>
</comment>
<evidence type="ECO:0000256" key="4">
    <source>
        <dbReference type="ARBA" id="ARBA00022833"/>
    </source>
</evidence>
<organism evidence="6 7">
    <name type="scientific">Oceanobacillus arenosus</name>
    <dbReference type="NCBI Taxonomy" id="1229153"/>
    <lineage>
        <taxon>Bacteria</taxon>
        <taxon>Bacillati</taxon>
        <taxon>Bacillota</taxon>
        <taxon>Bacilli</taxon>
        <taxon>Bacillales</taxon>
        <taxon>Bacillaceae</taxon>
        <taxon>Oceanobacillus</taxon>
    </lineage>
</organism>
<accession>A0A3D8PMM8</accession>
<dbReference type="SMART" id="SM00849">
    <property type="entry name" value="Lactamase_B"/>
    <property type="match status" value="1"/>
</dbReference>
<dbReference type="InterPro" id="IPR051013">
    <property type="entry name" value="MBL_superfamily_lactonases"/>
</dbReference>
<keyword evidence="2" id="KW-0479">Metal-binding</keyword>
<evidence type="ECO:0000313" key="7">
    <source>
        <dbReference type="Proteomes" id="UP000257143"/>
    </source>
</evidence>